<protein>
    <submittedName>
        <fullName evidence="1">8051_t:CDS:1</fullName>
    </submittedName>
</protein>
<dbReference type="AlphaFoldDB" id="A0A9N8V509"/>
<organism evidence="1 2">
    <name type="scientific">Diversispora eburnea</name>
    <dbReference type="NCBI Taxonomy" id="1213867"/>
    <lineage>
        <taxon>Eukaryota</taxon>
        <taxon>Fungi</taxon>
        <taxon>Fungi incertae sedis</taxon>
        <taxon>Mucoromycota</taxon>
        <taxon>Glomeromycotina</taxon>
        <taxon>Glomeromycetes</taxon>
        <taxon>Diversisporales</taxon>
        <taxon>Diversisporaceae</taxon>
        <taxon>Diversispora</taxon>
    </lineage>
</organism>
<reference evidence="1" key="1">
    <citation type="submission" date="2021-06" db="EMBL/GenBank/DDBJ databases">
        <authorList>
            <person name="Kallberg Y."/>
            <person name="Tangrot J."/>
            <person name="Rosling A."/>
        </authorList>
    </citation>
    <scope>NUCLEOTIDE SEQUENCE</scope>
    <source>
        <strain evidence="1">AZ414A</strain>
    </source>
</reference>
<evidence type="ECO:0000313" key="2">
    <source>
        <dbReference type="Proteomes" id="UP000789706"/>
    </source>
</evidence>
<proteinExistence type="predicted"/>
<accession>A0A9N8V509</accession>
<sequence length="49" mass="5713">MYLKCLNTAPIILSPALKFNKLNPHNNRGAYMEEERLMARKHKHPSPHT</sequence>
<dbReference type="Proteomes" id="UP000789706">
    <property type="component" value="Unassembled WGS sequence"/>
</dbReference>
<evidence type="ECO:0000313" key="1">
    <source>
        <dbReference type="EMBL" id="CAG8436843.1"/>
    </source>
</evidence>
<gene>
    <name evidence="1" type="ORF">DEBURN_LOCUS1069</name>
</gene>
<dbReference type="EMBL" id="CAJVPK010000041">
    <property type="protein sequence ID" value="CAG8436843.1"/>
    <property type="molecule type" value="Genomic_DNA"/>
</dbReference>
<keyword evidence="2" id="KW-1185">Reference proteome</keyword>
<name>A0A9N8V509_9GLOM</name>
<comment type="caution">
    <text evidence="1">The sequence shown here is derived from an EMBL/GenBank/DDBJ whole genome shotgun (WGS) entry which is preliminary data.</text>
</comment>